<dbReference type="EMBL" id="WXEW01000001">
    <property type="protein sequence ID" value="NAS20803.1"/>
    <property type="molecule type" value="Genomic_DNA"/>
</dbReference>
<evidence type="ECO:0000313" key="3">
    <source>
        <dbReference type="EMBL" id="NAS20803.1"/>
    </source>
</evidence>
<organism evidence="3 4">
    <name type="scientific">Herbidospora solisilvae</name>
    <dbReference type="NCBI Taxonomy" id="2696284"/>
    <lineage>
        <taxon>Bacteria</taxon>
        <taxon>Bacillati</taxon>
        <taxon>Actinomycetota</taxon>
        <taxon>Actinomycetes</taxon>
        <taxon>Streptosporangiales</taxon>
        <taxon>Streptosporangiaceae</taxon>
        <taxon>Herbidospora</taxon>
    </lineage>
</organism>
<feature type="domain" description="Mandelate racemase/muconate lactonizing enzyme N-terminal" evidence="2">
    <location>
        <begin position="53"/>
        <end position="101"/>
    </location>
</feature>
<dbReference type="Pfam" id="PF02746">
    <property type="entry name" value="MR_MLE_N"/>
    <property type="match status" value="1"/>
</dbReference>
<protein>
    <recommendedName>
        <fullName evidence="2">Mandelate racemase/muconate lactonizing enzyme N-terminal domain-containing protein</fullName>
    </recommendedName>
</protein>
<dbReference type="RefSeq" id="WP_161478267.1">
    <property type="nucleotide sequence ID" value="NZ_WXEW01000001.1"/>
</dbReference>
<evidence type="ECO:0000313" key="4">
    <source>
        <dbReference type="Proteomes" id="UP000479526"/>
    </source>
</evidence>
<dbReference type="PROSITE" id="PS00908">
    <property type="entry name" value="MR_MLE_1"/>
    <property type="match status" value="1"/>
</dbReference>
<gene>
    <name evidence="3" type="ORF">GT755_03785</name>
</gene>
<dbReference type="Gene3D" id="3.30.390.10">
    <property type="entry name" value="Enolase-like, N-terminal domain"/>
    <property type="match status" value="2"/>
</dbReference>
<evidence type="ECO:0000259" key="2">
    <source>
        <dbReference type="Pfam" id="PF02746"/>
    </source>
</evidence>
<name>A0A7C9JBR7_9ACTN</name>
<accession>A0A7C9JBR7</accession>
<feature type="compositionally biased region" description="Polar residues" evidence="1">
    <location>
        <begin position="103"/>
        <end position="122"/>
    </location>
</feature>
<dbReference type="InterPro" id="IPR029017">
    <property type="entry name" value="Enolase-like_N"/>
</dbReference>
<evidence type="ECO:0000256" key="1">
    <source>
        <dbReference type="SAM" id="MobiDB-lite"/>
    </source>
</evidence>
<dbReference type="AlphaFoldDB" id="A0A7C9JBR7"/>
<dbReference type="InterPro" id="IPR018110">
    <property type="entry name" value="Mandel_Rmase/mucon_lact_enz_CS"/>
</dbReference>
<proteinExistence type="predicted"/>
<dbReference type="Proteomes" id="UP000479526">
    <property type="component" value="Unassembled WGS sequence"/>
</dbReference>
<reference evidence="3 4" key="1">
    <citation type="submission" date="2020-01" db="EMBL/GenBank/DDBJ databases">
        <title>Herbidospora sp. NEAU-GS84 nov., a novel actinomycete isolated from soil.</title>
        <authorList>
            <person name="Han L."/>
        </authorList>
    </citation>
    <scope>NUCLEOTIDE SEQUENCE [LARGE SCALE GENOMIC DNA]</scope>
    <source>
        <strain evidence="3 4">NEAU-GS84</strain>
    </source>
</reference>
<comment type="caution">
    <text evidence="3">The sequence shown here is derived from an EMBL/GenBank/DDBJ whole genome shotgun (WGS) entry which is preliminary data.</text>
</comment>
<dbReference type="SUPFAM" id="SSF54826">
    <property type="entry name" value="Enolase N-terminal domain-like"/>
    <property type="match status" value="1"/>
</dbReference>
<sequence length="130" mass="13103">MAPVDHVAARAYRVPTPEPETDGTLGWDATTVVVVHVRAADVTGLGWTYADAACVPLVEGVLARAVTGRPGLVSCAISAVDIALWDAAARSVGLPLCRLLGRSGTSNGSPTTTASRACSSTGACGPRTAS</sequence>
<feature type="region of interest" description="Disordered" evidence="1">
    <location>
        <begin position="103"/>
        <end position="130"/>
    </location>
</feature>
<keyword evidence="4" id="KW-1185">Reference proteome</keyword>
<dbReference type="InterPro" id="IPR013341">
    <property type="entry name" value="Mandelate_racemase_N_dom"/>
</dbReference>
<dbReference type="GO" id="GO:0009063">
    <property type="term" value="P:amino acid catabolic process"/>
    <property type="evidence" value="ECO:0007669"/>
    <property type="project" value="InterPro"/>
</dbReference>